<dbReference type="Pfam" id="PF00239">
    <property type="entry name" value="Resolvase"/>
    <property type="match status" value="1"/>
</dbReference>
<dbReference type="InterPro" id="IPR050639">
    <property type="entry name" value="SSR_resolvase"/>
</dbReference>
<keyword evidence="2" id="KW-0229">DNA integration</keyword>
<dbReference type="InterPro" id="IPR006118">
    <property type="entry name" value="Recombinase_CS"/>
</dbReference>
<gene>
    <name evidence="8" type="ORF">HMPREF9282_02125</name>
</gene>
<dbReference type="PROSITE" id="PS51736">
    <property type="entry name" value="RECOMBINASES_3"/>
    <property type="match status" value="1"/>
</dbReference>
<comment type="caution">
    <text evidence="8">The sequence shown here is derived from an EMBL/GenBank/DDBJ whole genome shotgun (WGS) entry which is preliminary data.</text>
</comment>
<accession>K9CZI5</accession>
<dbReference type="SUPFAM" id="SSF53041">
    <property type="entry name" value="Resolvase-like"/>
    <property type="match status" value="1"/>
</dbReference>
<evidence type="ECO:0000256" key="5">
    <source>
        <dbReference type="PIRSR" id="PIRSR606118-50"/>
    </source>
</evidence>
<dbReference type="GO" id="GO:0000150">
    <property type="term" value="F:DNA strand exchange activity"/>
    <property type="evidence" value="ECO:0007669"/>
    <property type="project" value="InterPro"/>
</dbReference>
<feature type="domain" description="Resolvase/invertase-type recombinase catalytic" evidence="7">
    <location>
        <begin position="1"/>
        <end position="149"/>
    </location>
</feature>
<keyword evidence="4" id="KW-0233">DNA recombination</keyword>
<evidence type="ECO:0000259" key="7">
    <source>
        <dbReference type="PROSITE" id="PS51736"/>
    </source>
</evidence>
<evidence type="ECO:0000256" key="2">
    <source>
        <dbReference type="ARBA" id="ARBA00022908"/>
    </source>
</evidence>
<keyword evidence="3" id="KW-0238">DNA-binding</keyword>
<sequence>MKIGYIRVSTKEQNIDRQKEELLKYGVEERYLFIDRASGKNIDRPEYQLLKRALRENDELFIHELDRLGRNKADILEELKYFKEKNIKVRILDVPTTLINYKEHGETAKIMLEMINNLLIEVFSTLAEAELKKIHKRQREGIQAAKEKGVKFGRPATPITDEFVKLYNEWKNKKITATAAMNTLKLKPMTFYRLVKRYEALKNK</sequence>
<dbReference type="PANTHER" id="PTHR30461:SF26">
    <property type="entry name" value="RESOLVASE HOMOLOG YNEB"/>
    <property type="match status" value="1"/>
</dbReference>
<dbReference type="CDD" id="cd03768">
    <property type="entry name" value="SR_ResInv"/>
    <property type="match status" value="1"/>
</dbReference>
<dbReference type="PATRIC" id="fig|883156.3.peg.2075"/>
<keyword evidence="9" id="KW-1185">Reference proteome</keyword>
<dbReference type="PROSITE" id="PS00397">
    <property type="entry name" value="RECOMBINASES_1"/>
    <property type="match status" value="1"/>
</dbReference>
<protein>
    <recommendedName>
        <fullName evidence="7">Resolvase/invertase-type recombinase catalytic domain-containing protein</fullName>
    </recommendedName>
</protein>
<dbReference type="PANTHER" id="PTHR30461">
    <property type="entry name" value="DNA-INVERTASE FROM LAMBDOID PROPHAGE"/>
    <property type="match status" value="1"/>
</dbReference>
<evidence type="ECO:0000256" key="3">
    <source>
        <dbReference type="ARBA" id="ARBA00023125"/>
    </source>
</evidence>
<dbReference type="OrthoDB" id="9797501at2"/>
<dbReference type="InterPro" id="IPR006119">
    <property type="entry name" value="Resolv_N"/>
</dbReference>
<dbReference type="SMART" id="SM00857">
    <property type="entry name" value="Resolvase"/>
    <property type="match status" value="1"/>
</dbReference>
<dbReference type="GO" id="GO:0003677">
    <property type="term" value="F:DNA binding"/>
    <property type="evidence" value="ECO:0007669"/>
    <property type="project" value="UniProtKB-KW"/>
</dbReference>
<name>K9CZI5_9FIRM</name>
<organism evidence="8 9">
    <name type="scientific">Veillonella seminalis ACS-216-V-Col6b</name>
    <dbReference type="NCBI Taxonomy" id="883156"/>
    <lineage>
        <taxon>Bacteria</taxon>
        <taxon>Bacillati</taxon>
        <taxon>Bacillota</taxon>
        <taxon>Negativicutes</taxon>
        <taxon>Veillonellales</taxon>
        <taxon>Veillonellaceae</taxon>
        <taxon>Veillonella</taxon>
    </lineage>
</organism>
<dbReference type="GO" id="GO:0015074">
    <property type="term" value="P:DNA integration"/>
    <property type="evidence" value="ECO:0007669"/>
    <property type="project" value="UniProtKB-KW"/>
</dbReference>
<dbReference type="RefSeq" id="WP_006557009.1">
    <property type="nucleotide sequence ID" value="NZ_JH992939.1"/>
</dbReference>
<comment type="similarity">
    <text evidence="1">Belongs to the site-specific recombinase resolvase family.</text>
</comment>
<evidence type="ECO:0000313" key="9">
    <source>
        <dbReference type="Proteomes" id="UP000009891"/>
    </source>
</evidence>
<evidence type="ECO:0000256" key="6">
    <source>
        <dbReference type="PROSITE-ProRule" id="PRU10137"/>
    </source>
</evidence>
<evidence type="ECO:0000256" key="1">
    <source>
        <dbReference type="ARBA" id="ARBA00009913"/>
    </source>
</evidence>
<dbReference type="STRING" id="883156.HMPREF9282_02125"/>
<proteinExistence type="inferred from homology"/>
<evidence type="ECO:0000313" key="8">
    <source>
        <dbReference type="EMBL" id="EKU77408.1"/>
    </source>
</evidence>
<feature type="active site" description="O-(5'-phospho-DNA)-serine intermediate" evidence="5 6">
    <location>
        <position position="9"/>
    </location>
</feature>
<dbReference type="AlphaFoldDB" id="K9CZI5"/>
<reference evidence="8 9" key="1">
    <citation type="submission" date="2012-09" db="EMBL/GenBank/DDBJ databases">
        <title>The Genome Sequence of Veillonella ratti ACS-216-V-COL6B.</title>
        <authorList>
            <consortium name="The Broad Institute Genome Sequencing Platform"/>
            <person name="Earl A."/>
            <person name="Ward D."/>
            <person name="Feldgarden M."/>
            <person name="Gevers D."/>
            <person name="Saerens B."/>
            <person name="Vaneechoutte M."/>
            <person name="Walker B."/>
            <person name="Young S.K."/>
            <person name="Zeng Q."/>
            <person name="Gargeya S."/>
            <person name="Fitzgerald M."/>
            <person name="Haas B."/>
            <person name="Abouelleil A."/>
            <person name="Alvarado L."/>
            <person name="Arachchi H.M."/>
            <person name="Berlin A."/>
            <person name="Chapman S.B."/>
            <person name="Goldberg J."/>
            <person name="Griggs A."/>
            <person name="Gujja S."/>
            <person name="Hansen M."/>
            <person name="Howarth C."/>
            <person name="Imamovic A."/>
            <person name="Larimer J."/>
            <person name="McCowen C."/>
            <person name="Montmayeur A."/>
            <person name="Murphy C."/>
            <person name="Neiman D."/>
            <person name="Pearson M."/>
            <person name="Priest M."/>
            <person name="Roberts A."/>
            <person name="Saif S."/>
            <person name="Shea T."/>
            <person name="Sisk P."/>
            <person name="Sykes S."/>
            <person name="Wortman J."/>
            <person name="Nusbaum C."/>
            <person name="Birren B."/>
        </authorList>
    </citation>
    <scope>NUCLEOTIDE SEQUENCE [LARGE SCALE GENOMIC DNA]</scope>
    <source>
        <strain evidence="8 9">ACS-216-V-Col6b</strain>
    </source>
</reference>
<dbReference type="EMBL" id="AHAF01000023">
    <property type="protein sequence ID" value="EKU77408.1"/>
    <property type="molecule type" value="Genomic_DNA"/>
</dbReference>
<dbReference type="Proteomes" id="UP000009891">
    <property type="component" value="Unassembled WGS sequence"/>
</dbReference>
<dbReference type="InterPro" id="IPR036162">
    <property type="entry name" value="Resolvase-like_N_sf"/>
</dbReference>
<evidence type="ECO:0000256" key="4">
    <source>
        <dbReference type="ARBA" id="ARBA00023172"/>
    </source>
</evidence>
<dbReference type="eggNOG" id="COG1961">
    <property type="taxonomic scope" value="Bacteria"/>
</dbReference>
<dbReference type="HOGENOM" id="CLU_010686_5_1_9"/>
<dbReference type="Gene3D" id="3.40.50.1390">
    <property type="entry name" value="Resolvase, N-terminal catalytic domain"/>
    <property type="match status" value="1"/>
</dbReference>